<feature type="region of interest" description="Disordered" evidence="2">
    <location>
        <begin position="146"/>
        <end position="168"/>
    </location>
</feature>
<name>W7A7V2_9APIC</name>
<feature type="compositionally biased region" description="Basic and acidic residues" evidence="2">
    <location>
        <begin position="914"/>
        <end position="929"/>
    </location>
</feature>
<evidence type="ECO:0000256" key="1">
    <source>
        <dbReference type="SAM" id="Coils"/>
    </source>
</evidence>
<reference evidence="3 4" key="1">
    <citation type="submission" date="2013-02" db="EMBL/GenBank/DDBJ databases">
        <title>The Genome Sequence of Plasmodium inui San Antonio 1.</title>
        <authorList>
            <consortium name="The Broad Institute Genome Sequencing Platform"/>
            <consortium name="The Broad Institute Genome Sequencing Center for Infectious Disease"/>
            <person name="Neafsey D."/>
            <person name="Cheeseman I."/>
            <person name="Volkman S."/>
            <person name="Adams J."/>
            <person name="Walker B."/>
            <person name="Young S.K."/>
            <person name="Zeng Q."/>
            <person name="Gargeya S."/>
            <person name="Fitzgerald M."/>
            <person name="Haas B."/>
            <person name="Abouelleil A."/>
            <person name="Alvarado L."/>
            <person name="Arachchi H.M."/>
            <person name="Berlin A.M."/>
            <person name="Chapman S.B."/>
            <person name="Dewar J."/>
            <person name="Goldberg J."/>
            <person name="Griggs A."/>
            <person name="Gujja S."/>
            <person name="Hansen M."/>
            <person name="Howarth C."/>
            <person name="Imamovic A."/>
            <person name="Larimer J."/>
            <person name="McCowan C."/>
            <person name="Murphy C."/>
            <person name="Neiman D."/>
            <person name="Pearson M."/>
            <person name="Priest M."/>
            <person name="Roberts A."/>
            <person name="Saif S."/>
            <person name="Shea T."/>
            <person name="Sisk P."/>
            <person name="Sykes S."/>
            <person name="Wortman J."/>
            <person name="Nusbaum C."/>
            <person name="Birren B."/>
        </authorList>
    </citation>
    <scope>NUCLEOTIDE SEQUENCE [LARGE SCALE GENOMIC DNA]</scope>
    <source>
        <strain evidence="3 4">San Antonio 1</strain>
    </source>
</reference>
<sequence>MEVTKLKEIKREESTGRRKVAPTGVSPTEVEEGRGRSMPECVIMQSKAKQTSYIKEEETDDVLSHGKSSNMKKLFNGILGNQMKHAKNVIEGVKEHLKCTAKEASKNMNYPFCKSPCNIDDLKNTIYINEGEIIIRKDAYKNLFSSGRRDNRDSRDNRDAKNTPDVKKNSNEDIFSCNTRDITFRGNHNFGFHVQLSCDEEGNKIIAYAYDRDTRRRIPCVYRWTRIYCDKRCNEVSRSFADSAIVAGGASSESIDTAGSARGGGSSRDGGSYSDGRSHPEIAQYDSVYELTCDDIGLKICVECSYVNDGQLEGGTRCRYPRNSAGTSLGSPHESDRGDDSRHVDSKRVDQSLRSDVELYNDASSFKDSFTDSNDRDGSEVHSLHHMRPFRRGDRSSGPSRSSSRVPPESTNHHMSRTNERGDLHSNNIKKEHFTLDPYESSVKERNPICAPPQTSVNPSNSFPPNGKYSGVAVAEVGPFSLNEKTKNMLQTVIQNDIIRYPIYVFRKSTQTEDKEGKPYGGDHPFNLLIPPTAKQTAERFDAYNDCTSVDENNLSSNVESEQDDPLHMLHIHKNEIKLVSQSNVNTQIWTYKFSDVYPYVEFIRRADSGNDEFFLHTSDSEYYFCKCLQKRHRDFIAIILRYMHANLQILNDYIFNNINQSFQNKRAKNIFDNVDVNAILENVNRELLTNRKLNHKYLQKIKKLRGEKNMLEEDLKNTIEAFQTQLDTVKRFKDENELIKTNEHLMKEIKLLQDKYKNVDLFFKDKYKLLLNDIERYKKLVDEKKTKAIAQEAETLRAKLEALEQEKNELRRETVKINCYYQEEKRSKTELESRLEELSLKMESLNKSLEEEKSKGKSTSGCMKEIEELRKNNIMLHQKNVAISDQLNLLVTEKNRLSKMVDSLTKDIEKAKTNRRVRSAESQKKDPKPLPSDAPPNQSLKLSEEDNHRKLLKEVASLRGENELLKKRIKKFAKFNSMA</sequence>
<feature type="coiled-coil region" evidence="1">
    <location>
        <begin position="695"/>
        <end position="856"/>
    </location>
</feature>
<feature type="compositionally biased region" description="Low complexity" evidence="2">
    <location>
        <begin position="396"/>
        <end position="408"/>
    </location>
</feature>
<dbReference type="Proteomes" id="UP000030640">
    <property type="component" value="Unassembled WGS sequence"/>
</dbReference>
<dbReference type="AlphaFoldDB" id="W7A7V2"/>
<keyword evidence="1" id="KW-0175">Coiled coil</keyword>
<feature type="region of interest" description="Disordered" evidence="2">
    <location>
        <begin position="315"/>
        <end position="428"/>
    </location>
</feature>
<evidence type="ECO:0000313" key="3">
    <source>
        <dbReference type="EMBL" id="EUD65209.1"/>
    </source>
</evidence>
<feature type="compositionally biased region" description="Basic and acidic residues" evidence="2">
    <location>
        <begin position="1"/>
        <end position="16"/>
    </location>
</feature>
<gene>
    <name evidence="3" type="ORF">C922_04338</name>
</gene>
<evidence type="ECO:0000256" key="2">
    <source>
        <dbReference type="SAM" id="MobiDB-lite"/>
    </source>
</evidence>
<keyword evidence="4" id="KW-1185">Reference proteome</keyword>
<dbReference type="VEuPathDB" id="PlasmoDB:C922_04338"/>
<proteinExistence type="predicted"/>
<dbReference type="GeneID" id="20039612"/>
<feature type="compositionally biased region" description="Basic and acidic residues" evidence="2">
    <location>
        <begin position="369"/>
        <end position="383"/>
    </location>
</feature>
<protein>
    <submittedName>
        <fullName evidence="3">Uncharacterized protein</fullName>
    </submittedName>
</protein>
<feature type="region of interest" description="Disordered" evidence="2">
    <location>
        <begin position="251"/>
        <end position="279"/>
    </location>
</feature>
<accession>W7A7V2</accession>
<dbReference type="RefSeq" id="XP_008818143.1">
    <property type="nucleotide sequence ID" value="XM_008819921.1"/>
</dbReference>
<dbReference type="OrthoDB" id="440020at2759"/>
<organism evidence="3 4">
    <name type="scientific">Plasmodium inui San Antonio 1</name>
    <dbReference type="NCBI Taxonomy" id="1237626"/>
    <lineage>
        <taxon>Eukaryota</taxon>
        <taxon>Sar</taxon>
        <taxon>Alveolata</taxon>
        <taxon>Apicomplexa</taxon>
        <taxon>Aconoidasida</taxon>
        <taxon>Haemosporida</taxon>
        <taxon>Plasmodiidae</taxon>
        <taxon>Plasmodium</taxon>
        <taxon>Plasmodium (Plasmodium)</taxon>
    </lineage>
</organism>
<feature type="region of interest" description="Disordered" evidence="2">
    <location>
        <begin position="914"/>
        <end position="948"/>
    </location>
</feature>
<feature type="region of interest" description="Disordered" evidence="2">
    <location>
        <begin position="1"/>
        <end position="37"/>
    </location>
</feature>
<dbReference type="EMBL" id="KI965481">
    <property type="protein sequence ID" value="EUD65209.1"/>
    <property type="molecule type" value="Genomic_DNA"/>
</dbReference>
<evidence type="ECO:0000313" key="4">
    <source>
        <dbReference type="Proteomes" id="UP000030640"/>
    </source>
</evidence>
<feature type="compositionally biased region" description="Basic and acidic residues" evidence="2">
    <location>
        <begin position="147"/>
        <end position="168"/>
    </location>
</feature>
<feature type="compositionally biased region" description="Basic and acidic residues" evidence="2">
    <location>
        <begin position="333"/>
        <end position="357"/>
    </location>
</feature>
<feature type="compositionally biased region" description="Basic and acidic residues" evidence="2">
    <location>
        <begin position="417"/>
        <end position="428"/>
    </location>
</feature>